<name>A0ABC8JIZ0_ERUVS</name>
<accession>A0ABC8JIZ0</accession>
<evidence type="ECO:0000313" key="2">
    <source>
        <dbReference type="EMBL" id="CAH8330139.1"/>
    </source>
</evidence>
<keyword evidence="1" id="KW-0812">Transmembrane</keyword>
<proteinExistence type="predicted"/>
<feature type="transmembrane region" description="Helical" evidence="1">
    <location>
        <begin position="20"/>
        <end position="39"/>
    </location>
</feature>
<evidence type="ECO:0000256" key="1">
    <source>
        <dbReference type="SAM" id="Phobius"/>
    </source>
</evidence>
<gene>
    <name evidence="2" type="ORF">ERUC_LOCUS11819</name>
</gene>
<reference evidence="2 3" key="1">
    <citation type="submission" date="2022-03" db="EMBL/GenBank/DDBJ databases">
        <authorList>
            <person name="Macdonald S."/>
            <person name="Ahmed S."/>
            <person name="Newling K."/>
        </authorList>
    </citation>
    <scope>NUCLEOTIDE SEQUENCE [LARGE SCALE GENOMIC DNA]</scope>
</reference>
<protein>
    <submittedName>
        <fullName evidence="2">Uncharacterized protein</fullName>
    </submittedName>
</protein>
<keyword evidence="1" id="KW-1133">Transmembrane helix</keyword>
<dbReference type="Proteomes" id="UP001642260">
    <property type="component" value="Unassembled WGS sequence"/>
</dbReference>
<dbReference type="EMBL" id="CAKOAT010112710">
    <property type="protein sequence ID" value="CAH8330139.1"/>
    <property type="molecule type" value="Genomic_DNA"/>
</dbReference>
<sequence length="59" mass="6113">MAGGFIASSGDSPAFPGKMTLYVFICVIIAAFGGLIFGYDIGISGTILLSVNFIKICSF</sequence>
<organism evidence="2 3">
    <name type="scientific">Eruca vesicaria subsp. sativa</name>
    <name type="common">Garden rocket</name>
    <name type="synonym">Eruca sativa</name>
    <dbReference type="NCBI Taxonomy" id="29727"/>
    <lineage>
        <taxon>Eukaryota</taxon>
        <taxon>Viridiplantae</taxon>
        <taxon>Streptophyta</taxon>
        <taxon>Embryophyta</taxon>
        <taxon>Tracheophyta</taxon>
        <taxon>Spermatophyta</taxon>
        <taxon>Magnoliopsida</taxon>
        <taxon>eudicotyledons</taxon>
        <taxon>Gunneridae</taxon>
        <taxon>Pentapetalae</taxon>
        <taxon>rosids</taxon>
        <taxon>malvids</taxon>
        <taxon>Brassicales</taxon>
        <taxon>Brassicaceae</taxon>
        <taxon>Brassiceae</taxon>
        <taxon>Eruca</taxon>
    </lineage>
</organism>
<keyword evidence="1" id="KW-0472">Membrane</keyword>
<dbReference type="AlphaFoldDB" id="A0ABC8JIZ0"/>
<comment type="caution">
    <text evidence="2">The sequence shown here is derived from an EMBL/GenBank/DDBJ whole genome shotgun (WGS) entry which is preliminary data.</text>
</comment>
<dbReference type="InterPro" id="IPR036259">
    <property type="entry name" value="MFS_trans_sf"/>
</dbReference>
<keyword evidence="3" id="KW-1185">Reference proteome</keyword>
<dbReference type="Gene3D" id="1.20.1250.20">
    <property type="entry name" value="MFS general substrate transporter like domains"/>
    <property type="match status" value="1"/>
</dbReference>
<evidence type="ECO:0000313" key="3">
    <source>
        <dbReference type="Proteomes" id="UP001642260"/>
    </source>
</evidence>